<dbReference type="PANTHER" id="PTHR30349">
    <property type="entry name" value="PHAGE INTEGRASE-RELATED"/>
    <property type="match status" value="1"/>
</dbReference>
<protein>
    <submittedName>
        <fullName evidence="5">Tyrosine-type recombinase/integrase</fullName>
    </submittedName>
</protein>
<evidence type="ECO:0000256" key="1">
    <source>
        <dbReference type="ARBA" id="ARBA00008857"/>
    </source>
</evidence>
<keyword evidence="2" id="KW-0238">DNA-binding</keyword>
<dbReference type="GO" id="GO:0006310">
    <property type="term" value="P:DNA recombination"/>
    <property type="evidence" value="ECO:0007669"/>
    <property type="project" value="UniProtKB-KW"/>
</dbReference>
<accession>A0A943DET4</accession>
<dbReference type="GO" id="GO:0003677">
    <property type="term" value="F:DNA binding"/>
    <property type="evidence" value="ECO:0007669"/>
    <property type="project" value="UniProtKB-KW"/>
</dbReference>
<dbReference type="SUPFAM" id="SSF56349">
    <property type="entry name" value="DNA breaking-rejoining enzymes"/>
    <property type="match status" value="1"/>
</dbReference>
<comment type="caution">
    <text evidence="5">The sequence shown here is derived from an EMBL/GenBank/DDBJ whole genome shotgun (WGS) entry which is preliminary data.</text>
</comment>
<dbReference type="InterPro" id="IPR050090">
    <property type="entry name" value="Tyrosine_recombinase_XerCD"/>
</dbReference>
<evidence type="ECO:0000256" key="3">
    <source>
        <dbReference type="ARBA" id="ARBA00023172"/>
    </source>
</evidence>
<gene>
    <name evidence="5" type="ORF">KHY36_13530</name>
</gene>
<name>A0A943DET4_9FIRM</name>
<evidence type="ECO:0000256" key="2">
    <source>
        <dbReference type="ARBA" id="ARBA00023125"/>
    </source>
</evidence>
<comment type="similarity">
    <text evidence="1">Belongs to the 'phage' integrase family.</text>
</comment>
<reference evidence="5" key="1">
    <citation type="submission" date="2021-02" db="EMBL/GenBank/DDBJ databases">
        <title>Infant gut strain persistence is associated with maternal origin, phylogeny, and functional potential including surface adhesion and iron acquisition.</title>
        <authorList>
            <person name="Lou Y.C."/>
        </authorList>
    </citation>
    <scope>NUCLEOTIDE SEQUENCE</scope>
    <source>
        <strain evidence="5">L3_101_000M1_dasL3_101_000M1_concoct_87</strain>
    </source>
</reference>
<dbReference type="Pfam" id="PF00589">
    <property type="entry name" value="Phage_integrase"/>
    <property type="match status" value="1"/>
</dbReference>
<dbReference type="PROSITE" id="PS51898">
    <property type="entry name" value="TYR_RECOMBINASE"/>
    <property type="match status" value="1"/>
</dbReference>
<evidence type="ECO:0000313" key="5">
    <source>
        <dbReference type="EMBL" id="MBS5333534.1"/>
    </source>
</evidence>
<organism evidence="5 6">
    <name type="scientific">Subdoligranulum variabile</name>
    <dbReference type="NCBI Taxonomy" id="214851"/>
    <lineage>
        <taxon>Bacteria</taxon>
        <taxon>Bacillati</taxon>
        <taxon>Bacillota</taxon>
        <taxon>Clostridia</taxon>
        <taxon>Eubacteriales</taxon>
        <taxon>Oscillospiraceae</taxon>
        <taxon>Subdoligranulum</taxon>
    </lineage>
</organism>
<dbReference type="Gene3D" id="1.10.443.10">
    <property type="entry name" value="Intergrase catalytic core"/>
    <property type="match status" value="1"/>
</dbReference>
<sequence>MNKIEITVLSARVLDALSGRGLKAKTVHEFERYGTRRIVKHCLGKGQILYSKETVQNFVWQERAKQESGTLPHYQWGITRRAAVYLDQMAEYGKIQDEPIRPWEAEHNPLFQAISCNPSNSMKVIDIICRTRDAVMQLELSDKTKTNYIYCGFGAILNFFISRGEESYSPETLALFVKTVQENFVNGAIQKASFQTMRKAAHWIEEYLSTGQVSQQKLRKYNFACAPPEFENLLSQYQLYMDNENYLKEGSRQFYLSSVRTFFRTIATLGIYRYAEITLPDVTRCLAKISETFPLGIFNLTGSMRSFARFMAEKHPELPDISPALVFSAAKRRRVYVGYTHEDAQKIFSAINRSSTMGMRDYAMIMLAYTTGLRGCDIVNLKFDSIDWDACELRLVQEKTNIPVSLPLDTKTGNAIADYILHARPKCKSEYIFLRVLRPYTKIGSMWTVIAKYAHIALGKDRKMNGPHAFRRGMGRQLLEANIPAPLICDILGHSSSVSLRQYTASSLEKLKVCAGTISAIPIAQEALL</sequence>
<keyword evidence="3" id="KW-0233">DNA recombination</keyword>
<proteinExistence type="inferred from homology"/>
<feature type="domain" description="Tyr recombinase" evidence="4">
    <location>
        <begin position="334"/>
        <end position="516"/>
    </location>
</feature>
<evidence type="ECO:0000259" key="4">
    <source>
        <dbReference type="PROSITE" id="PS51898"/>
    </source>
</evidence>
<dbReference type="InterPro" id="IPR011010">
    <property type="entry name" value="DNA_brk_join_enz"/>
</dbReference>
<evidence type="ECO:0000313" key="6">
    <source>
        <dbReference type="Proteomes" id="UP000759273"/>
    </source>
</evidence>
<dbReference type="AlphaFoldDB" id="A0A943DET4"/>
<dbReference type="InterPro" id="IPR013762">
    <property type="entry name" value="Integrase-like_cat_sf"/>
</dbReference>
<dbReference type="Proteomes" id="UP000759273">
    <property type="component" value="Unassembled WGS sequence"/>
</dbReference>
<dbReference type="InterPro" id="IPR002104">
    <property type="entry name" value="Integrase_catalytic"/>
</dbReference>
<dbReference type="GO" id="GO:0015074">
    <property type="term" value="P:DNA integration"/>
    <property type="evidence" value="ECO:0007669"/>
    <property type="project" value="InterPro"/>
</dbReference>
<dbReference type="EMBL" id="JAGZGG010000045">
    <property type="protein sequence ID" value="MBS5333534.1"/>
    <property type="molecule type" value="Genomic_DNA"/>
</dbReference>
<dbReference type="PANTHER" id="PTHR30349:SF41">
    <property type="entry name" value="INTEGRASE_RECOMBINASE PROTEIN MJ0367-RELATED"/>
    <property type="match status" value="1"/>
</dbReference>